<dbReference type="GO" id="GO:0004143">
    <property type="term" value="F:ATP-dependent diacylglycerol kinase activity"/>
    <property type="evidence" value="ECO:0007669"/>
    <property type="project" value="UniProtKB-EC"/>
</dbReference>
<dbReference type="GO" id="GO:0005524">
    <property type="term" value="F:ATP binding"/>
    <property type="evidence" value="ECO:0007669"/>
    <property type="project" value="UniProtKB-KW"/>
</dbReference>
<evidence type="ECO:0000256" key="24">
    <source>
        <dbReference type="ARBA" id="ARBA00026142"/>
    </source>
</evidence>
<comment type="catalytic activity">
    <reaction evidence="19">
        <text>2-(5Z,8Z,11Z,14Z-eicosatetraenoyl)-glycerol + ATP = 2-(5Z,8Z,11Z,14Z-eicosatetraenoyl)-sn-glycero-3-phosphate + ADP + H(+)</text>
        <dbReference type="Rhea" id="RHEA:43316"/>
        <dbReference type="ChEBI" id="CHEBI:15378"/>
        <dbReference type="ChEBI" id="CHEBI:30616"/>
        <dbReference type="ChEBI" id="CHEBI:52392"/>
        <dbReference type="ChEBI" id="CHEBI:78209"/>
        <dbReference type="ChEBI" id="CHEBI:456216"/>
    </reaction>
    <physiologicalReaction direction="left-to-right" evidence="19">
        <dbReference type="Rhea" id="RHEA:43317"/>
    </physiologicalReaction>
</comment>
<sequence>MTVFFKTLRNHWKKTTAGICLLTWGGHWLYGKHCDNLLRRAACQEAQVFGNQLIPPNAQVKKATVFLNPAACRGKARTLFEKNAAPILHLSGMDVTVVKTDYEGQAKKLLELMENTDVIIVAGGDGTLQEVITGVLRRADEGEKEQPVFAVTGLRWGSFRDAGVKVSKYWYLGPLKTKAAHFFSTLKEWPQIHQASISYTGPTERPPTAADETPPRPSLYRRILRRLASYWAQPQDALSQEVSPEVWKEVQLSTIELSITTRNSRLDLTSKEDFMNICIEPDTVSKGDFITIGSKKVRDPELRVAGTECLQASQCTLLLPEGTGGSFSIDSEEYEAMPVEVKLLPRKLQFFCDPRKRGQLLPSAAP</sequence>
<evidence type="ECO:0000256" key="14">
    <source>
        <dbReference type="ARBA" id="ARBA00023371"/>
    </source>
</evidence>
<evidence type="ECO:0000256" key="27">
    <source>
        <dbReference type="ARBA" id="ARBA00048034"/>
    </source>
</evidence>
<keyword evidence="9" id="KW-0999">Mitochondrion inner membrane</keyword>
<feature type="domain" description="DAGKc" evidence="30">
    <location>
        <begin position="58"/>
        <end position="151"/>
    </location>
</feature>
<evidence type="ECO:0000256" key="18">
    <source>
        <dbReference type="ARBA" id="ARBA00024512"/>
    </source>
</evidence>
<comment type="similarity">
    <text evidence="21">Belongs to the AGK family.</text>
</comment>
<keyword evidence="13" id="KW-0472">Membrane</keyword>
<dbReference type="InterPro" id="IPR050187">
    <property type="entry name" value="Lipid_Phosphate_FormReg"/>
</dbReference>
<dbReference type="PANTHER" id="PTHR12358:SF31">
    <property type="entry name" value="ACYLGLYCEROL KINASE, MITOCHONDRIAL"/>
    <property type="match status" value="1"/>
</dbReference>
<evidence type="ECO:0000256" key="4">
    <source>
        <dbReference type="ARBA" id="ARBA00005175"/>
    </source>
</evidence>
<evidence type="ECO:0000256" key="17">
    <source>
        <dbReference type="ARBA" id="ARBA00024505"/>
    </source>
</evidence>
<keyword evidence="31" id="KW-1185">Reference proteome</keyword>
<evidence type="ECO:0000259" key="30">
    <source>
        <dbReference type="PROSITE" id="PS50146"/>
    </source>
</evidence>
<keyword evidence="11" id="KW-0443">Lipid metabolism</keyword>
<evidence type="ECO:0000256" key="8">
    <source>
        <dbReference type="ARBA" id="ARBA00022777"/>
    </source>
</evidence>
<dbReference type="EC" id="2.7.1.107" evidence="5"/>
<evidence type="ECO:0000256" key="11">
    <source>
        <dbReference type="ARBA" id="ARBA00023098"/>
    </source>
</evidence>
<evidence type="ECO:0000256" key="5">
    <source>
        <dbReference type="ARBA" id="ARBA00012133"/>
    </source>
</evidence>
<evidence type="ECO:0000256" key="26">
    <source>
        <dbReference type="ARBA" id="ARBA00044480"/>
    </source>
</evidence>
<evidence type="ECO:0000256" key="6">
    <source>
        <dbReference type="ARBA" id="ARBA00022679"/>
    </source>
</evidence>
<keyword evidence="6" id="KW-0808">Transferase</keyword>
<comment type="subcellular location">
    <subcellularLocation>
        <location evidence="3">Mitochondrion inner membrane</location>
        <topology evidence="3">Peripheral membrane protein</topology>
    </subcellularLocation>
    <subcellularLocation>
        <location evidence="2">Mitochondrion intermembrane space</location>
    </subcellularLocation>
</comment>
<evidence type="ECO:0000313" key="32">
    <source>
        <dbReference type="RefSeq" id="XP_027430687.1"/>
    </source>
</evidence>
<comment type="catalytic activity">
    <reaction evidence="29">
        <text>N-(hexanoyl)sphing-4-enine + ATP = N-hexanoylsphing-4-enine 1-phosphate + ADP + H(+)</text>
        <dbReference type="Rhea" id="RHEA:43312"/>
        <dbReference type="ChEBI" id="CHEBI:15378"/>
        <dbReference type="ChEBI" id="CHEBI:30616"/>
        <dbReference type="ChEBI" id="CHEBI:63867"/>
        <dbReference type="ChEBI" id="CHEBI:82959"/>
        <dbReference type="ChEBI" id="CHEBI:456216"/>
    </reaction>
    <physiologicalReaction direction="left-to-right" evidence="29">
        <dbReference type="Rhea" id="RHEA:43313"/>
    </physiologicalReaction>
</comment>
<dbReference type="GO" id="GO:0046512">
    <property type="term" value="P:sphingosine biosynthetic process"/>
    <property type="evidence" value="ECO:0007669"/>
    <property type="project" value="TreeGrafter"/>
</dbReference>
<keyword evidence="12" id="KW-0496">Mitochondrion</keyword>
<dbReference type="AlphaFoldDB" id="A0A6J2BKD5"/>
<dbReference type="Pfam" id="PF00781">
    <property type="entry name" value="DAGK_cat"/>
    <property type="match status" value="1"/>
</dbReference>
<evidence type="ECO:0000256" key="2">
    <source>
        <dbReference type="ARBA" id="ARBA00004569"/>
    </source>
</evidence>
<evidence type="ECO:0000256" key="3">
    <source>
        <dbReference type="ARBA" id="ARBA00004637"/>
    </source>
</evidence>
<evidence type="ECO:0000256" key="13">
    <source>
        <dbReference type="ARBA" id="ARBA00023136"/>
    </source>
</evidence>
<comment type="catalytic activity">
    <reaction evidence="14">
        <text>1,2-di-(9Z-octadecenoyl)-sn-glycerol + ATP = 1,2-di-(9Z-octadecenoyl)-sn-glycero-3-phosphate + ADP + H(+)</text>
        <dbReference type="Rhea" id="RHEA:40327"/>
        <dbReference type="ChEBI" id="CHEBI:15378"/>
        <dbReference type="ChEBI" id="CHEBI:30616"/>
        <dbReference type="ChEBI" id="CHEBI:52333"/>
        <dbReference type="ChEBI" id="CHEBI:74546"/>
        <dbReference type="ChEBI" id="CHEBI:456216"/>
    </reaction>
    <physiologicalReaction direction="left-to-right" evidence="14">
        <dbReference type="Rhea" id="RHEA:40328"/>
    </physiologicalReaction>
</comment>
<evidence type="ECO:0000256" key="23">
    <source>
        <dbReference type="ARBA" id="ARBA00026098"/>
    </source>
</evidence>
<dbReference type="SUPFAM" id="SSF111331">
    <property type="entry name" value="NAD kinase/diacylglycerol kinase-like"/>
    <property type="match status" value="1"/>
</dbReference>
<reference evidence="32" key="1">
    <citation type="submission" date="2025-08" db="UniProtKB">
        <authorList>
            <consortium name="RefSeq"/>
        </authorList>
    </citation>
    <scope>IDENTIFICATION</scope>
    <source>
        <tissue evidence="32">Blood</tissue>
    </source>
</reference>
<evidence type="ECO:0000256" key="28">
    <source>
        <dbReference type="ARBA" id="ARBA00048663"/>
    </source>
</evidence>
<dbReference type="GO" id="GO:0005743">
    <property type="term" value="C:mitochondrial inner membrane"/>
    <property type="evidence" value="ECO:0007669"/>
    <property type="project" value="UniProtKB-SubCell"/>
</dbReference>
<comment type="catalytic activity">
    <reaction evidence="20">
        <text>1-hexadecanoyl-sn-glycerol + ATP = 1-hexadecanoyl-sn-glycero-3-phosphate + ADP + H(+)</text>
        <dbReference type="Rhea" id="RHEA:43308"/>
        <dbReference type="ChEBI" id="CHEBI:15378"/>
        <dbReference type="ChEBI" id="CHEBI:30616"/>
        <dbReference type="ChEBI" id="CHEBI:57518"/>
        <dbReference type="ChEBI" id="CHEBI:75542"/>
        <dbReference type="ChEBI" id="CHEBI:456216"/>
    </reaction>
    <physiologicalReaction direction="left-to-right" evidence="20">
        <dbReference type="Rhea" id="RHEA:43309"/>
    </physiologicalReaction>
</comment>
<evidence type="ECO:0000256" key="20">
    <source>
        <dbReference type="ARBA" id="ARBA00024636"/>
    </source>
</evidence>
<comment type="catalytic activity">
    <reaction evidence="18">
        <text>a 1-acyl-sn-glycerol + ATP = a 1-acyl-sn-glycero-3-phosphate + ADP + H(+)</text>
        <dbReference type="Rhea" id="RHEA:33747"/>
        <dbReference type="ChEBI" id="CHEBI:15378"/>
        <dbReference type="ChEBI" id="CHEBI:30616"/>
        <dbReference type="ChEBI" id="CHEBI:57970"/>
        <dbReference type="ChEBI" id="CHEBI:64683"/>
        <dbReference type="ChEBI" id="CHEBI:456216"/>
    </reaction>
    <physiologicalReaction direction="left-to-right" evidence="18">
        <dbReference type="Rhea" id="RHEA:33748"/>
    </physiologicalReaction>
</comment>
<dbReference type="InterPro" id="IPR001206">
    <property type="entry name" value="Diacylglycerol_kinase_cat_dom"/>
</dbReference>
<comment type="catalytic activity">
    <reaction evidence="15">
        <text>a 1,2-diacyl-sn-glycerol + ATP = a 1,2-diacyl-sn-glycero-3-phosphate + ADP + H(+)</text>
        <dbReference type="Rhea" id="RHEA:10272"/>
        <dbReference type="ChEBI" id="CHEBI:15378"/>
        <dbReference type="ChEBI" id="CHEBI:17815"/>
        <dbReference type="ChEBI" id="CHEBI:30616"/>
        <dbReference type="ChEBI" id="CHEBI:58608"/>
        <dbReference type="ChEBI" id="CHEBI:456216"/>
        <dbReference type="EC" id="2.7.1.107"/>
    </reaction>
    <physiologicalReaction direction="left-to-right" evidence="15">
        <dbReference type="Rhea" id="RHEA:10273"/>
    </physiologicalReaction>
</comment>
<organism evidence="31 32">
    <name type="scientific">Zalophus californianus</name>
    <name type="common">California sealion</name>
    <dbReference type="NCBI Taxonomy" id="9704"/>
    <lineage>
        <taxon>Eukaryota</taxon>
        <taxon>Metazoa</taxon>
        <taxon>Chordata</taxon>
        <taxon>Craniata</taxon>
        <taxon>Vertebrata</taxon>
        <taxon>Euteleostomi</taxon>
        <taxon>Mammalia</taxon>
        <taxon>Eutheria</taxon>
        <taxon>Laurasiatheria</taxon>
        <taxon>Carnivora</taxon>
        <taxon>Caniformia</taxon>
        <taxon>Pinnipedia</taxon>
        <taxon>Otariidae</taxon>
        <taxon>Zalophus</taxon>
    </lineage>
</organism>
<evidence type="ECO:0000256" key="16">
    <source>
        <dbReference type="ARBA" id="ARBA00024483"/>
    </source>
</evidence>
<evidence type="ECO:0000256" key="25">
    <source>
        <dbReference type="ARBA" id="ARBA00030553"/>
    </source>
</evidence>
<dbReference type="InterPro" id="IPR016064">
    <property type="entry name" value="NAD/diacylglycerol_kinase_sf"/>
</dbReference>
<protein>
    <recommendedName>
        <fullName evidence="24">Acylglycerol kinase, mitochondrial</fullName>
        <ecNumber evidence="5">2.7.1.107</ecNumber>
        <ecNumber evidence="22">2.7.1.138</ecNumber>
        <ecNumber evidence="23">2.7.1.94</ecNumber>
    </recommendedName>
    <alternativeName>
        <fullName evidence="25">Multiple substrate lipid kinase</fullName>
    </alternativeName>
</protein>
<evidence type="ECO:0000256" key="1">
    <source>
        <dbReference type="ARBA" id="ARBA00001946"/>
    </source>
</evidence>
<dbReference type="PANTHER" id="PTHR12358">
    <property type="entry name" value="SPHINGOSINE KINASE"/>
    <property type="match status" value="1"/>
</dbReference>
<comment type="catalytic activity">
    <reaction evidence="28">
        <text>a monoacylglycerol + ATP = a monoacyl-sn-glycero-3-phosphate + ADP + H(+)</text>
        <dbReference type="Rhea" id="RHEA:19293"/>
        <dbReference type="ChEBI" id="CHEBI:15378"/>
        <dbReference type="ChEBI" id="CHEBI:17408"/>
        <dbReference type="ChEBI" id="CHEBI:30616"/>
        <dbReference type="ChEBI" id="CHEBI:77589"/>
        <dbReference type="ChEBI" id="CHEBI:456216"/>
        <dbReference type="EC" id="2.7.1.94"/>
    </reaction>
    <physiologicalReaction direction="left-to-right" evidence="28">
        <dbReference type="Rhea" id="RHEA:19294"/>
    </physiologicalReaction>
</comment>
<dbReference type="CTD" id="55750"/>
<comment type="catalytic activity">
    <reaction evidence="16">
        <text>1-(5Z,8Z,11Z,14Z-eicosatetraenoyl)-sn-glycerol + ATP = 1-(5Z,8Z,11Z,14Z-eicosatetraenoyl)-sn-glycero-3-phosphate + ADP + H(+)</text>
        <dbReference type="Rhea" id="RHEA:43328"/>
        <dbReference type="ChEBI" id="CHEBI:15378"/>
        <dbReference type="ChEBI" id="CHEBI:30616"/>
        <dbReference type="ChEBI" id="CHEBI:34071"/>
        <dbReference type="ChEBI" id="CHEBI:74938"/>
        <dbReference type="ChEBI" id="CHEBI:456216"/>
    </reaction>
    <physiologicalReaction direction="left-to-right" evidence="16">
        <dbReference type="Rhea" id="RHEA:43329"/>
    </physiologicalReaction>
</comment>
<dbReference type="EC" id="2.7.1.94" evidence="23"/>
<dbReference type="GO" id="GO:0001729">
    <property type="term" value="F:ceramide kinase activity"/>
    <property type="evidence" value="ECO:0007669"/>
    <property type="project" value="UniProtKB-EC"/>
</dbReference>
<comment type="catalytic activity">
    <reaction evidence="26">
        <text>a 2-acylglycerol + ATP = a 2-acyl-sn-glycerol 3-phosphate + ADP + H(+)</text>
        <dbReference type="Rhea" id="RHEA:39847"/>
        <dbReference type="ChEBI" id="CHEBI:15378"/>
        <dbReference type="ChEBI" id="CHEBI:17389"/>
        <dbReference type="ChEBI" id="CHEBI:30616"/>
        <dbReference type="ChEBI" id="CHEBI:64982"/>
        <dbReference type="ChEBI" id="CHEBI:456216"/>
    </reaction>
    <physiologicalReaction direction="left-to-right" evidence="26">
        <dbReference type="Rhea" id="RHEA:39848"/>
    </physiologicalReaction>
</comment>
<evidence type="ECO:0000256" key="10">
    <source>
        <dbReference type="ARBA" id="ARBA00022840"/>
    </source>
</evidence>
<dbReference type="GeneID" id="113911931"/>
<dbReference type="Pfam" id="PF19712">
    <property type="entry name" value="AGK_C"/>
    <property type="match status" value="1"/>
</dbReference>
<evidence type="ECO:0000256" key="21">
    <source>
        <dbReference type="ARBA" id="ARBA00025749"/>
    </source>
</evidence>
<evidence type="ECO:0000256" key="29">
    <source>
        <dbReference type="ARBA" id="ARBA00048876"/>
    </source>
</evidence>
<dbReference type="RefSeq" id="XP_027430687.1">
    <property type="nucleotide sequence ID" value="XM_027574886.2"/>
</dbReference>
<keyword evidence="10" id="KW-0067">ATP-binding</keyword>
<comment type="catalytic activity">
    <reaction evidence="17">
        <text>1-(9Z-octadecenoyl)-sn-glycerol + ATP = 1-(9Z-octadecenoyl)-sn-glycero-3-phosphate + ADP + H(+)</text>
        <dbReference type="Rhea" id="RHEA:41079"/>
        <dbReference type="ChEBI" id="CHEBI:15378"/>
        <dbReference type="ChEBI" id="CHEBI:30616"/>
        <dbReference type="ChEBI" id="CHEBI:74544"/>
        <dbReference type="ChEBI" id="CHEBI:75757"/>
        <dbReference type="ChEBI" id="CHEBI:456216"/>
    </reaction>
    <physiologicalReaction direction="left-to-right" evidence="17">
        <dbReference type="Rhea" id="RHEA:41080"/>
    </physiologicalReaction>
</comment>
<evidence type="ECO:0000313" key="31">
    <source>
        <dbReference type="Proteomes" id="UP000515165"/>
    </source>
</evidence>
<accession>A0A6J2BKD5</accession>
<dbReference type="GO" id="GO:0046513">
    <property type="term" value="P:ceramide biosynthetic process"/>
    <property type="evidence" value="ECO:0007669"/>
    <property type="project" value="TreeGrafter"/>
</dbReference>
<comment type="cofactor">
    <cofactor evidence="1">
        <name>Mg(2+)</name>
        <dbReference type="ChEBI" id="CHEBI:18420"/>
    </cofactor>
</comment>
<comment type="catalytic activity">
    <reaction evidence="27">
        <text>an N-acylsphing-4-enine + ATP = an N-acylsphing-4-enine 1-phosphate + ADP + H(+)</text>
        <dbReference type="Rhea" id="RHEA:17929"/>
        <dbReference type="ChEBI" id="CHEBI:15378"/>
        <dbReference type="ChEBI" id="CHEBI:30616"/>
        <dbReference type="ChEBI" id="CHEBI:52639"/>
        <dbReference type="ChEBI" id="CHEBI:57674"/>
        <dbReference type="ChEBI" id="CHEBI:456216"/>
        <dbReference type="EC" id="2.7.1.138"/>
    </reaction>
    <physiologicalReaction direction="left-to-right" evidence="27">
        <dbReference type="Rhea" id="RHEA:17930"/>
    </physiologicalReaction>
</comment>
<evidence type="ECO:0000256" key="15">
    <source>
        <dbReference type="ARBA" id="ARBA00023411"/>
    </source>
</evidence>
<evidence type="ECO:0000256" key="9">
    <source>
        <dbReference type="ARBA" id="ARBA00022792"/>
    </source>
</evidence>
<dbReference type="GO" id="GO:0047620">
    <property type="term" value="F:acylglycerol kinase activity"/>
    <property type="evidence" value="ECO:0007669"/>
    <property type="project" value="UniProtKB-EC"/>
</dbReference>
<dbReference type="GO" id="GO:0005758">
    <property type="term" value="C:mitochondrial intermembrane space"/>
    <property type="evidence" value="ECO:0007669"/>
    <property type="project" value="UniProtKB-SubCell"/>
</dbReference>
<comment type="pathway">
    <text evidence="4">Lipid metabolism; glycerolipid metabolism.</text>
</comment>
<dbReference type="Gene3D" id="3.40.50.10330">
    <property type="entry name" value="Probable inorganic polyphosphate/atp-NAD kinase, domain 1"/>
    <property type="match status" value="1"/>
</dbReference>
<evidence type="ECO:0000256" key="12">
    <source>
        <dbReference type="ARBA" id="ARBA00023128"/>
    </source>
</evidence>
<dbReference type="Proteomes" id="UP000515165">
    <property type="component" value="Chromosome 12"/>
</dbReference>
<gene>
    <name evidence="32" type="primary">AGK</name>
</gene>
<dbReference type="GO" id="GO:0046486">
    <property type="term" value="P:glycerolipid metabolic process"/>
    <property type="evidence" value="ECO:0007669"/>
    <property type="project" value="UniProtKB-UniPathway"/>
</dbReference>
<dbReference type="InterPro" id="IPR017438">
    <property type="entry name" value="ATP-NAD_kinase_N"/>
</dbReference>
<evidence type="ECO:0000256" key="22">
    <source>
        <dbReference type="ARBA" id="ARBA00026096"/>
    </source>
</evidence>
<proteinExistence type="inferred from homology"/>
<keyword evidence="7" id="KW-0547">Nucleotide-binding</keyword>
<evidence type="ECO:0000256" key="7">
    <source>
        <dbReference type="ARBA" id="ARBA00022741"/>
    </source>
</evidence>
<dbReference type="InterPro" id="IPR045579">
    <property type="entry name" value="AGK_C"/>
</dbReference>
<evidence type="ECO:0000256" key="19">
    <source>
        <dbReference type="ARBA" id="ARBA00024556"/>
    </source>
</evidence>
<keyword evidence="8 32" id="KW-0418">Kinase</keyword>
<dbReference type="EC" id="2.7.1.138" evidence="22"/>
<dbReference type="UniPathway" id="UPA00230"/>
<name>A0A6J2BKD5_ZALCA</name>
<dbReference type="PROSITE" id="PS50146">
    <property type="entry name" value="DAGK"/>
    <property type="match status" value="1"/>
</dbReference>